<sequence length="88" mass="10357">MEYLKRIGSYLLAAGILTLLFKNILSLSLPYLFLWWFFVFLLFDLSISGFQRLFELKYPKLRTVGIAVGMAFSAVVIWIIVKSWVFRR</sequence>
<feature type="transmembrane region" description="Helical" evidence="1">
    <location>
        <begin position="62"/>
        <end position="81"/>
    </location>
</feature>
<gene>
    <name evidence="2" type="ORF">TBCH5v1_1278</name>
</gene>
<evidence type="ECO:0000313" key="3">
    <source>
        <dbReference type="Proteomes" id="UP000066042"/>
    </source>
</evidence>
<dbReference type="AlphaFoldDB" id="A0A0S1XBS5"/>
<proteinExistence type="predicted"/>
<feature type="transmembrane region" description="Helical" evidence="1">
    <location>
        <begin position="31"/>
        <end position="50"/>
    </location>
</feature>
<keyword evidence="1" id="KW-1133">Transmembrane helix</keyword>
<reference evidence="2 3" key="1">
    <citation type="journal article" date="2016" name="Genome Announc.">
        <title>Complete genome sequence of the hyperthermophilic and piezophilic archaeon Thermococcus barophilus Ch5, capable of growth at the expense of hydrogenogenesis from carbon monoxide and formate.</title>
        <authorList>
            <person name="Oger P."/>
            <person name="Sokolova T.G."/>
            <person name="Kozhevnikova D.A."/>
            <person name="Taranov E.A."/>
            <person name="Vannier P."/>
            <person name="Lee H.S."/>
            <person name="Kwon K.K."/>
            <person name="Kang S.G."/>
            <person name="Lee J.H."/>
            <person name="Bonch-Osmolovskaya E.A."/>
            <person name="Lebedinsky A.V."/>
        </authorList>
    </citation>
    <scope>NUCLEOTIDE SEQUENCE [LARGE SCALE GENOMIC DNA]</scope>
    <source>
        <strain evidence="3">Ch5</strain>
    </source>
</reference>
<dbReference type="Proteomes" id="UP000066042">
    <property type="component" value="Chromosome"/>
</dbReference>
<protein>
    <submittedName>
        <fullName evidence="2">Uncharacterized protein</fullName>
    </submittedName>
</protein>
<keyword evidence="1" id="KW-0812">Transmembrane</keyword>
<feature type="transmembrane region" description="Helical" evidence="1">
    <location>
        <begin position="7"/>
        <end position="25"/>
    </location>
</feature>
<organism evidence="2 3">
    <name type="scientific">Thermococcus barophilus</name>
    <dbReference type="NCBI Taxonomy" id="55802"/>
    <lineage>
        <taxon>Archaea</taxon>
        <taxon>Methanobacteriati</taxon>
        <taxon>Methanobacteriota</taxon>
        <taxon>Thermococci</taxon>
        <taxon>Thermococcales</taxon>
        <taxon>Thermococcaceae</taxon>
        <taxon>Thermococcus</taxon>
    </lineage>
</organism>
<evidence type="ECO:0000256" key="1">
    <source>
        <dbReference type="SAM" id="Phobius"/>
    </source>
</evidence>
<evidence type="ECO:0000313" key="2">
    <source>
        <dbReference type="EMBL" id="ALM75200.1"/>
    </source>
</evidence>
<name>A0A0S1XBS5_THEBA</name>
<accession>A0A0S1XBS5</accession>
<dbReference type="EMBL" id="CP013050">
    <property type="protein sequence ID" value="ALM75200.1"/>
    <property type="molecule type" value="Genomic_DNA"/>
</dbReference>
<keyword evidence="1" id="KW-0472">Membrane</keyword>
<dbReference type="PATRIC" id="fig|55802.8.peg.1257"/>